<organism evidence="2 3">
    <name type="scientific">Puccinia coronata f. sp. avenae</name>
    <dbReference type="NCBI Taxonomy" id="200324"/>
    <lineage>
        <taxon>Eukaryota</taxon>
        <taxon>Fungi</taxon>
        <taxon>Dikarya</taxon>
        <taxon>Basidiomycota</taxon>
        <taxon>Pucciniomycotina</taxon>
        <taxon>Pucciniomycetes</taxon>
        <taxon>Pucciniales</taxon>
        <taxon>Pucciniaceae</taxon>
        <taxon>Puccinia</taxon>
    </lineage>
</organism>
<feature type="compositionally biased region" description="Low complexity" evidence="1">
    <location>
        <begin position="70"/>
        <end position="80"/>
    </location>
</feature>
<accession>A0A2N5TIE9</accession>
<feature type="region of interest" description="Disordered" evidence="1">
    <location>
        <begin position="1"/>
        <end position="112"/>
    </location>
</feature>
<dbReference type="AlphaFoldDB" id="A0A2N5TIE9"/>
<gene>
    <name evidence="2" type="ORF">PCASD_26449</name>
</gene>
<reference evidence="2 3" key="1">
    <citation type="submission" date="2017-11" db="EMBL/GenBank/DDBJ databases">
        <title>De novo assembly and phasing of dikaryotic genomes from two isolates of Puccinia coronata f. sp. avenae, the causal agent of oat crown rust.</title>
        <authorList>
            <person name="Miller M.E."/>
            <person name="Zhang Y."/>
            <person name="Omidvar V."/>
            <person name="Sperschneider J."/>
            <person name="Schwessinger B."/>
            <person name="Raley C."/>
            <person name="Palmer J.M."/>
            <person name="Garnica D."/>
            <person name="Upadhyaya N."/>
            <person name="Rathjen J."/>
            <person name="Taylor J.M."/>
            <person name="Park R.F."/>
            <person name="Dodds P.N."/>
            <person name="Hirsch C.D."/>
            <person name="Kianian S.F."/>
            <person name="Figueroa M."/>
        </authorList>
    </citation>
    <scope>NUCLEOTIDE SEQUENCE [LARGE SCALE GENOMIC DNA]</scope>
    <source>
        <strain evidence="2">12SD80</strain>
    </source>
</reference>
<dbReference type="EMBL" id="PGCI01000554">
    <property type="protein sequence ID" value="PLW25259.1"/>
    <property type="molecule type" value="Genomic_DNA"/>
</dbReference>
<feature type="compositionally biased region" description="Basic and acidic residues" evidence="1">
    <location>
        <begin position="126"/>
        <end position="142"/>
    </location>
</feature>
<feature type="compositionally biased region" description="Polar residues" evidence="1">
    <location>
        <begin position="81"/>
        <end position="112"/>
    </location>
</feature>
<sequence>MPASNHSDSDAERLPPPLDFPPLESGPDKSPQGSAPWKVASTADKPTTTPNQQKPPAQKTAQLLSTAPGASDASASRRSSFPNQGSRQRSSQGTPSQSAPKPKSSTLAGAFEKSNNQKYDFLGNHIDWEKQKFNKLDKREAD</sequence>
<dbReference type="Proteomes" id="UP000235392">
    <property type="component" value="Unassembled WGS sequence"/>
</dbReference>
<feature type="region of interest" description="Disordered" evidence="1">
    <location>
        <begin position="123"/>
        <end position="142"/>
    </location>
</feature>
<evidence type="ECO:0000313" key="3">
    <source>
        <dbReference type="Proteomes" id="UP000235392"/>
    </source>
</evidence>
<name>A0A2N5TIE9_9BASI</name>
<evidence type="ECO:0000313" key="2">
    <source>
        <dbReference type="EMBL" id="PLW25259.1"/>
    </source>
</evidence>
<protein>
    <submittedName>
        <fullName evidence="2">Uncharacterized protein</fullName>
    </submittedName>
</protein>
<feature type="compositionally biased region" description="Low complexity" evidence="1">
    <location>
        <begin position="45"/>
        <end position="62"/>
    </location>
</feature>
<comment type="caution">
    <text evidence="2">The sequence shown here is derived from an EMBL/GenBank/DDBJ whole genome shotgun (WGS) entry which is preliminary data.</text>
</comment>
<evidence type="ECO:0000256" key="1">
    <source>
        <dbReference type="SAM" id="MobiDB-lite"/>
    </source>
</evidence>
<proteinExistence type="predicted"/>